<dbReference type="Pfam" id="PF00510">
    <property type="entry name" value="COX3"/>
    <property type="match status" value="1"/>
</dbReference>
<evidence type="ECO:0000256" key="4">
    <source>
        <dbReference type="ARBA" id="ARBA00022989"/>
    </source>
</evidence>
<evidence type="ECO:0000256" key="1">
    <source>
        <dbReference type="ARBA" id="ARBA00004141"/>
    </source>
</evidence>
<sequence length="212" mass="24021">MSDYQHHVGHHFEHFEQELASNKLGFWLFLATEILMFGGLFVAYAVFSNTHAEMWEMASGHLDRIMGGTNTVVLIVSSLTMALAVRSAQTNNRQATGLFLIATFALAAVFMVIKYFEYSAKFEHGLLPGEWYTPHGADTPAQGNIFFGLYFMTTGLHGVHVLIGMIVIAWLWVKNAKGQFSSAWYTPVEIVGLYWHLVDLVWIFLFPLYYLV</sequence>
<dbReference type="PROSITE" id="PS50253">
    <property type="entry name" value="COX3"/>
    <property type="match status" value="1"/>
</dbReference>
<keyword evidence="5 7" id="KW-0472">Membrane</keyword>
<comment type="subcellular location">
    <subcellularLocation>
        <location evidence="6">Cell membrane</location>
        <topology evidence="6">Multi-pass membrane protein</topology>
    </subcellularLocation>
    <subcellularLocation>
        <location evidence="1">Membrane</location>
        <topology evidence="1">Multi-pass membrane protein</topology>
    </subcellularLocation>
</comment>
<name>A0A7Y2H391_UNCEI</name>
<gene>
    <name evidence="9" type="ORF">HKN21_13820</name>
</gene>
<dbReference type="SUPFAM" id="SSF81452">
    <property type="entry name" value="Cytochrome c oxidase subunit III-like"/>
    <property type="match status" value="1"/>
</dbReference>
<feature type="transmembrane region" description="Helical" evidence="7">
    <location>
        <begin position="149"/>
        <end position="173"/>
    </location>
</feature>
<evidence type="ECO:0000256" key="6">
    <source>
        <dbReference type="RuleBase" id="RU003376"/>
    </source>
</evidence>
<keyword evidence="3 6" id="KW-0812">Transmembrane</keyword>
<comment type="similarity">
    <text evidence="2 6">Belongs to the cytochrome c oxidase subunit 3 family.</text>
</comment>
<feature type="transmembrane region" description="Helical" evidence="7">
    <location>
        <begin position="24"/>
        <end position="47"/>
    </location>
</feature>
<feature type="transmembrane region" description="Helical" evidence="7">
    <location>
        <begin position="67"/>
        <end position="85"/>
    </location>
</feature>
<dbReference type="InterPro" id="IPR000298">
    <property type="entry name" value="Cyt_c_oxidase-like_su3"/>
</dbReference>
<protein>
    <submittedName>
        <fullName evidence="9">Cytochrome c oxidase subunit 3 family protein</fullName>
    </submittedName>
</protein>
<dbReference type="GO" id="GO:0005886">
    <property type="term" value="C:plasma membrane"/>
    <property type="evidence" value="ECO:0007669"/>
    <property type="project" value="UniProtKB-SubCell"/>
</dbReference>
<comment type="caution">
    <text evidence="9">The sequence shown here is derived from an EMBL/GenBank/DDBJ whole genome shotgun (WGS) entry which is preliminary data.</text>
</comment>
<evidence type="ECO:0000313" key="9">
    <source>
        <dbReference type="EMBL" id="NNF07836.1"/>
    </source>
</evidence>
<dbReference type="AlphaFoldDB" id="A0A7Y2H391"/>
<evidence type="ECO:0000313" key="10">
    <source>
        <dbReference type="Proteomes" id="UP000547674"/>
    </source>
</evidence>
<organism evidence="9 10">
    <name type="scientific">Eiseniibacteriota bacterium</name>
    <dbReference type="NCBI Taxonomy" id="2212470"/>
    <lineage>
        <taxon>Bacteria</taxon>
        <taxon>Candidatus Eiseniibacteriota</taxon>
    </lineage>
</organism>
<dbReference type="GO" id="GO:0004129">
    <property type="term" value="F:cytochrome-c oxidase activity"/>
    <property type="evidence" value="ECO:0007669"/>
    <property type="project" value="InterPro"/>
</dbReference>
<feature type="transmembrane region" description="Helical" evidence="7">
    <location>
        <begin position="97"/>
        <end position="116"/>
    </location>
</feature>
<dbReference type="CDD" id="cd02862">
    <property type="entry name" value="NorE_like"/>
    <property type="match status" value="1"/>
</dbReference>
<dbReference type="PANTHER" id="PTHR11403:SF6">
    <property type="entry name" value="NITRIC OXIDE REDUCTASE SUBUNIT E"/>
    <property type="match status" value="1"/>
</dbReference>
<feature type="domain" description="Heme-copper oxidase subunit III family profile" evidence="8">
    <location>
        <begin position="1"/>
        <end position="212"/>
    </location>
</feature>
<evidence type="ECO:0000256" key="7">
    <source>
        <dbReference type="SAM" id="Phobius"/>
    </source>
</evidence>
<evidence type="ECO:0000256" key="2">
    <source>
        <dbReference type="ARBA" id="ARBA00010581"/>
    </source>
</evidence>
<dbReference type="InterPro" id="IPR013833">
    <property type="entry name" value="Cyt_c_oxidase_su3_a-hlx"/>
</dbReference>
<dbReference type="Gene3D" id="1.20.120.80">
    <property type="entry name" value="Cytochrome c oxidase, subunit III, four-helix bundle"/>
    <property type="match status" value="1"/>
</dbReference>
<feature type="transmembrane region" description="Helical" evidence="7">
    <location>
        <begin position="193"/>
        <end position="211"/>
    </location>
</feature>
<evidence type="ECO:0000259" key="8">
    <source>
        <dbReference type="PROSITE" id="PS50253"/>
    </source>
</evidence>
<dbReference type="EMBL" id="JABDJR010000556">
    <property type="protein sequence ID" value="NNF07836.1"/>
    <property type="molecule type" value="Genomic_DNA"/>
</dbReference>
<dbReference type="Proteomes" id="UP000547674">
    <property type="component" value="Unassembled WGS sequence"/>
</dbReference>
<reference evidence="9 10" key="1">
    <citation type="submission" date="2020-03" db="EMBL/GenBank/DDBJ databases">
        <title>Metabolic flexibility allows generalist bacteria to become dominant in a frequently disturbed ecosystem.</title>
        <authorList>
            <person name="Chen Y.-J."/>
            <person name="Leung P.M."/>
            <person name="Bay S.K."/>
            <person name="Hugenholtz P."/>
            <person name="Kessler A.J."/>
            <person name="Shelley G."/>
            <person name="Waite D.W."/>
            <person name="Cook P.L."/>
            <person name="Greening C."/>
        </authorList>
    </citation>
    <scope>NUCLEOTIDE SEQUENCE [LARGE SCALE GENOMIC DNA]</scope>
    <source>
        <strain evidence="9">SS_bin_28</strain>
    </source>
</reference>
<keyword evidence="4 7" id="KW-1133">Transmembrane helix</keyword>
<dbReference type="PANTHER" id="PTHR11403">
    <property type="entry name" value="CYTOCHROME C OXIDASE SUBUNIT III"/>
    <property type="match status" value="1"/>
</dbReference>
<dbReference type="GO" id="GO:0019646">
    <property type="term" value="P:aerobic electron transport chain"/>
    <property type="evidence" value="ECO:0007669"/>
    <property type="project" value="InterPro"/>
</dbReference>
<proteinExistence type="inferred from homology"/>
<dbReference type="InterPro" id="IPR035973">
    <property type="entry name" value="Cyt_c_oxidase_su3-like_sf"/>
</dbReference>
<dbReference type="InterPro" id="IPR024791">
    <property type="entry name" value="Cyt_c/ubiquinol_Oxase_su3"/>
</dbReference>
<evidence type="ECO:0000256" key="3">
    <source>
        <dbReference type="ARBA" id="ARBA00022692"/>
    </source>
</evidence>
<evidence type="ECO:0000256" key="5">
    <source>
        <dbReference type="ARBA" id="ARBA00023136"/>
    </source>
</evidence>
<accession>A0A7Y2H391</accession>